<dbReference type="InterPro" id="IPR009057">
    <property type="entry name" value="Homeodomain-like_sf"/>
</dbReference>
<dbReference type="PRINTS" id="PR00455">
    <property type="entry name" value="HTHTETR"/>
</dbReference>
<feature type="DNA-binding region" description="H-T-H motif" evidence="2">
    <location>
        <begin position="48"/>
        <end position="67"/>
    </location>
</feature>
<dbReference type="PROSITE" id="PS50977">
    <property type="entry name" value="HTH_TETR_2"/>
    <property type="match status" value="1"/>
</dbReference>
<protein>
    <submittedName>
        <fullName evidence="4">TetR/AcrR family transcriptional regulator</fullName>
    </submittedName>
</protein>
<evidence type="ECO:0000313" key="4">
    <source>
        <dbReference type="EMBL" id="MCU7377970.1"/>
    </source>
</evidence>
<dbReference type="Proteomes" id="UP001065549">
    <property type="component" value="Unassembled WGS sequence"/>
</dbReference>
<name>A0A9J6QPQ4_9FIRM</name>
<dbReference type="AlphaFoldDB" id="A0A9J6QPQ4"/>
<dbReference type="GO" id="GO:0003677">
    <property type="term" value="F:DNA binding"/>
    <property type="evidence" value="ECO:0007669"/>
    <property type="project" value="UniProtKB-UniRule"/>
</dbReference>
<feature type="domain" description="HTH tetR-type" evidence="3">
    <location>
        <begin position="25"/>
        <end position="85"/>
    </location>
</feature>
<dbReference type="InterPro" id="IPR023772">
    <property type="entry name" value="DNA-bd_HTH_TetR-type_CS"/>
</dbReference>
<evidence type="ECO:0000259" key="3">
    <source>
        <dbReference type="PROSITE" id="PS50977"/>
    </source>
</evidence>
<evidence type="ECO:0000256" key="1">
    <source>
        <dbReference type="ARBA" id="ARBA00023125"/>
    </source>
</evidence>
<organism evidence="4 5">
    <name type="scientific">Hominibacterium faecale</name>
    <dbReference type="NCBI Taxonomy" id="2839743"/>
    <lineage>
        <taxon>Bacteria</taxon>
        <taxon>Bacillati</taxon>
        <taxon>Bacillota</taxon>
        <taxon>Clostridia</taxon>
        <taxon>Peptostreptococcales</taxon>
        <taxon>Anaerovoracaceae</taxon>
        <taxon>Hominibacterium</taxon>
    </lineage>
</organism>
<comment type="caution">
    <text evidence="4">The sequence shown here is derived from an EMBL/GenBank/DDBJ whole genome shotgun (WGS) entry which is preliminary data.</text>
</comment>
<proteinExistence type="predicted"/>
<accession>A0A9J6QPQ4</accession>
<dbReference type="EMBL" id="JAOSHN010000002">
    <property type="protein sequence ID" value="MCU7377970.1"/>
    <property type="molecule type" value="Genomic_DNA"/>
</dbReference>
<dbReference type="RefSeq" id="WP_253019698.1">
    <property type="nucleotide sequence ID" value="NZ_JAJAGH010000006.1"/>
</dbReference>
<dbReference type="PROSITE" id="PS01081">
    <property type="entry name" value="HTH_TETR_1"/>
    <property type="match status" value="1"/>
</dbReference>
<dbReference type="Gene3D" id="1.10.357.10">
    <property type="entry name" value="Tetracycline Repressor, domain 2"/>
    <property type="match status" value="1"/>
</dbReference>
<evidence type="ECO:0000256" key="2">
    <source>
        <dbReference type="PROSITE-ProRule" id="PRU00335"/>
    </source>
</evidence>
<dbReference type="Pfam" id="PF00440">
    <property type="entry name" value="TetR_N"/>
    <property type="match status" value="1"/>
</dbReference>
<keyword evidence="1 2" id="KW-0238">DNA-binding</keyword>
<gene>
    <name evidence="4" type="ORF">OBO34_06335</name>
</gene>
<reference evidence="4" key="1">
    <citation type="submission" date="2022-09" db="EMBL/GenBank/DDBJ databases">
        <title>Culturomic study of gut microbiota in children with autism spectrum disorder.</title>
        <authorList>
            <person name="Efimov B.A."/>
            <person name="Chaplin A.V."/>
            <person name="Sokolova S.R."/>
            <person name="Pikina A.P."/>
            <person name="Korzhanova M."/>
            <person name="Belova V."/>
            <person name="Korostin D."/>
        </authorList>
    </citation>
    <scope>NUCLEOTIDE SEQUENCE</scope>
    <source>
        <strain evidence="4">ASD5510</strain>
    </source>
</reference>
<dbReference type="InterPro" id="IPR001647">
    <property type="entry name" value="HTH_TetR"/>
</dbReference>
<keyword evidence="5" id="KW-1185">Reference proteome</keyword>
<sequence length="249" mass="29628">MTDRRSNVCLPMFFGKQERVMRENNPTYNQILNESAKLFDQKGYVKTTTREIADAVGINRGHLHYYFPKKEDILACHFGFYVKKIKYFFNESKVQTDDYAIYYGLLFACQLRTLETENFIHDLLLLGRYDLDAYFHLITDSLCQMILEFAGHHGQKPNRKHLQDSCEIGLKIAIRMLYVKFTYHMERDFESIWLTSMKHGLYQLGFTETAIEQTLLALQRDYQELSMERFLEIVARRDYDVLAEEFRDL</sequence>
<evidence type="ECO:0000313" key="5">
    <source>
        <dbReference type="Proteomes" id="UP001065549"/>
    </source>
</evidence>
<dbReference type="SUPFAM" id="SSF46689">
    <property type="entry name" value="Homeodomain-like"/>
    <property type="match status" value="1"/>
</dbReference>